<keyword evidence="1" id="KW-0378">Hydrolase</keyword>
<accession>A0ACB8T2I6</accession>
<dbReference type="Proteomes" id="UP000814140">
    <property type="component" value="Unassembled WGS sequence"/>
</dbReference>
<name>A0ACB8T2I6_9AGAM</name>
<keyword evidence="2" id="KW-1185">Reference proteome</keyword>
<reference evidence="1" key="1">
    <citation type="submission" date="2021-03" db="EMBL/GenBank/DDBJ databases">
        <authorList>
            <consortium name="DOE Joint Genome Institute"/>
            <person name="Ahrendt S."/>
            <person name="Looney B.P."/>
            <person name="Miyauchi S."/>
            <person name="Morin E."/>
            <person name="Drula E."/>
            <person name="Courty P.E."/>
            <person name="Chicoki N."/>
            <person name="Fauchery L."/>
            <person name="Kohler A."/>
            <person name="Kuo A."/>
            <person name="Labutti K."/>
            <person name="Pangilinan J."/>
            <person name="Lipzen A."/>
            <person name="Riley R."/>
            <person name="Andreopoulos W."/>
            <person name="He G."/>
            <person name="Johnson J."/>
            <person name="Barry K.W."/>
            <person name="Grigoriev I.V."/>
            <person name="Nagy L."/>
            <person name="Hibbett D."/>
            <person name="Henrissat B."/>
            <person name="Matheny P.B."/>
            <person name="Labbe J."/>
            <person name="Martin F."/>
        </authorList>
    </citation>
    <scope>NUCLEOTIDE SEQUENCE</scope>
    <source>
        <strain evidence="1">HHB10654</strain>
    </source>
</reference>
<evidence type="ECO:0000313" key="1">
    <source>
        <dbReference type="EMBL" id="KAI0062318.1"/>
    </source>
</evidence>
<sequence length="279" mass="29089">MEQPAATPEVVAAVAPVSISPQLLVASLVVALLLIGFWFRRNSSVRGNAIVFVGPPDAGKTALLSTLAYKQTLPSHTSLQTNTSVLSLSNKKSVFLVDIPGHPRIRDQFLDHLPDAKAVVFVVDASTVSRNGAAVAEHLHKVLHALTTIPPSQSTPTLLVLAHKSDLLKTGAASAAASADQLAINRAKSVLERELDKRRASQSGAVGMEGLGAEGEETSEMGGLECSGPSGGVFKFAEWEGGEIEFLGTSVRIGGGVEDEKSSGGPGLSALSQWLEDLP</sequence>
<organism evidence="1 2">
    <name type="scientific">Artomyces pyxidatus</name>
    <dbReference type="NCBI Taxonomy" id="48021"/>
    <lineage>
        <taxon>Eukaryota</taxon>
        <taxon>Fungi</taxon>
        <taxon>Dikarya</taxon>
        <taxon>Basidiomycota</taxon>
        <taxon>Agaricomycotina</taxon>
        <taxon>Agaricomycetes</taxon>
        <taxon>Russulales</taxon>
        <taxon>Auriscalpiaceae</taxon>
        <taxon>Artomyces</taxon>
    </lineage>
</organism>
<gene>
    <name evidence="1" type="ORF">BV25DRAFT_1885625</name>
</gene>
<proteinExistence type="predicted"/>
<reference evidence="1" key="2">
    <citation type="journal article" date="2022" name="New Phytol.">
        <title>Evolutionary transition to the ectomycorrhizal habit in the genomes of a hyperdiverse lineage of mushroom-forming fungi.</title>
        <authorList>
            <person name="Looney B."/>
            <person name="Miyauchi S."/>
            <person name="Morin E."/>
            <person name="Drula E."/>
            <person name="Courty P.E."/>
            <person name="Kohler A."/>
            <person name="Kuo A."/>
            <person name="LaButti K."/>
            <person name="Pangilinan J."/>
            <person name="Lipzen A."/>
            <person name="Riley R."/>
            <person name="Andreopoulos W."/>
            <person name="He G."/>
            <person name="Johnson J."/>
            <person name="Nolan M."/>
            <person name="Tritt A."/>
            <person name="Barry K.W."/>
            <person name="Grigoriev I.V."/>
            <person name="Nagy L.G."/>
            <person name="Hibbett D."/>
            <person name="Henrissat B."/>
            <person name="Matheny P.B."/>
            <person name="Labbe J."/>
            <person name="Martin F.M."/>
        </authorList>
    </citation>
    <scope>NUCLEOTIDE SEQUENCE</scope>
    <source>
        <strain evidence="1">HHB10654</strain>
    </source>
</reference>
<comment type="caution">
    <text evidence="1">The sequence shown here is derived from an EMBL/GenBank/DDBJ whole genome shotgun (WGS) entry which is preliminary data.</text>
</comment>
<protein>
    <submittedName>
        <fullName evidence="1">P-loop containing nucleoside triphosphate hydrolase protein</fullName>
    </submittedName>
</protein>
<dbReference type="EMBL" id="MU277208">
    <property type="protein sequence ID" value="KAI0062318.1"/>
    <property type="molecule type" value="Genomic_DNA"/>
</dbReference>
<evidence type="ECO:0000313" key="2">
    <source>
        <dbReference type="Proteomes" id="UP000814140"/>
    </source>
</evidence>